<keyword evidence="5" id="KW-1185">Reference proteome</keyword>
<dbReference type="Proteomes" id="UP000663852">
    <property type="component" value="Unassembled WGS sequence"/>
</dbReference>
<dbReference type="SUPFAM" id="SSF49344">
    <property type="entry name" value="CBD9-like"/>
    <property type="match status" value="1"/>
</dbReference>
<evidence type="ECO:0000256" key="1">
    <source>
        <dbReference type="SAM" id="SignalP"/>
    </source>
</evidence>
<dbReference type="PANTHER" id="PTHR10157">
    <property type="entry name" value="DOPAMINE BETA HYDROXYLASE RELATED"/>
    <property type="match status" value="1"/>
</dbReference>
<feature type="chain" id="PRO_5035601440" description="DOMON domain-containing protein" evidence="1">
    <location>
        <begin position="21"/>
        <end position="183"/>
    </location>
</feature>
<dbReference type="PROSITE" id="PS50836">
    <property type="entry name" value="DOMON"/>
    <property type="match status" value="1"/>
</dbReference>
<dbReference type="PANTHER" id="PTHR10157:SF23">
    <property type="entry name" value="MOXD1 HOMOLOG 1"/>
    <property type="match status" value="1"/>
</dbReference>
<feature type="signal peptide" evidence="1">
    <location>
        <begin position="1"/>
        <end position="20"/>
    </location>
</feature>
<protein>
    <recommendedName>
        <fullName evidence="2">DOMON domain-containing protein</fullName>
    </recommendedName>
</protein>
<dbReference type="InterPro" id="IPR045266">
    <property type="entry name" value="DOH_DOMON"/>
</dbReference>
<keyword evidence="1" id="KW-0732">Signal</keyword>
<dbReference type="GO" id="GO:0030667">
    <property type="term" value="C:secretory granule membrane"/>
    <property type="evidence" value="ECO:0007669"/>
    <property type="project" value="TreeGrafter"/>
</dbReference>
<dbReference type="Pfam" id="PF03351">
    <property type="entry name" value="DOMON"/>
    <property type="match status" value="1"/>
</dbReference>
<dbReference type="OrthoDB" id="10003276at2759"/>
<accession>A0A814MPI2</accession>
<evidence type="ECO:0000313" key="3">
    <source>
        <dbReference type="EMBL" id="CAF0850918.1"/>
    </source>
</evidence>
<organism evidence="4 6">
    <name type="scientific">Adineta ricciae</name>
    <name type="common">Rotifer</name>
    <dbReference type="NCBI Taxonomy" id="249248"/>
    <lineage>
        <taxon>Eukaryota</taxon>
        <taxon>Metazoa</taxon>
        <taxon>Spiralia</taxon>
        <taxon>Gnathifera</taxon>
        <taxon>Rotifera</taxon>
        <taxon>Eurotatoria</taxon>
        <taxon>Bdelloidea</taxon>
        <taxon>Adinetida</taxon>
        <taxon>Adinetidae</taxon>
        <taxon>Adineta</taxon>
    </lineage>
</organism>
<dbReference type="InterPro" id="IPR005018">
    <property type="entry name" value="DOMON_domain"/>
</dbReference>
<dbReference type="GO" id="GO:0042420">
    <property type="term" value="P:dopamine catabolic process"/>
    <property type="evidence" value="ECO:0007669"/>
    <property type="project" value="TreeGrafter"/>
</dbReference>
<dbReference type="EMBL" id="CAJNOJ010000089">
    <property type="protein sequence ID" value="CAF1080730.1"/>
    <property type="molecule type" value="Genomic_DNA"/>
</dbReference>
<reference evidence="4" key="1">
    <citation type="submission" date="2021-02" db="EMBL/GenBank/DDBJ databases">
        <authorList>
            <person name="Nowell W R."/>
        </authorList>
    </citation>
    <scope>NUCLEOTIDE SEQUENCE</scope>
</reference>
<dbReference type="CDD" id="cd09631">
    <property type="entry name" value="DOMON_DOH"/>
    <property type="match status" value="1"/>
</dbReference>
<dbReference type="GO" id="GO:0005615">
    <property type="term" value="C:extracellular space"/>
    <property type="evidence" value="ECO:0007669"/>
    <property type="project" value="TreeGrafter"/>
</dbReference>
<name>A0A814MPI2_ADIRI</name>
<dbReference type="GO" id="GO:0004500">
    <property type="term" value="F:dopamine beta-monooxygenase activity"/>
    <property type="evidence" value="ECO:0007669"/>
    <property type="project" value="InterPro"/>
</dbReference>
<gene>
    <name evidence="4" type="ORF">EDS130_LOCUS18949</name>
    <name evidence="3" type="ORF">XAT740_LOCUS5477</name>
</gene>
<dbReference type="Proteomes" id="UP000663828">
    <property type="component" value="Unassembled WGS sequence"/>
</dbReference>
<evidence type="ECO:0000259" key="2">
    <source>
        <dbReference type="PROSITE" id="PS50836"/>
    </source>
</evidence>
<comment type="caution">
    <text evidence="4">The sequence shown here is derived from an EMBL/GenBank/DDBJ whole genome shotgun (WGS) entry which is preliminary data.</text>
</comment>
<evidence type="ECO:0000313" key="4">
    <source>
        <dbReference type="EMBL" id="CAF1080730.1"/>
    </source>
</evidence>
<dbReference type="GO" id="GO:0042421">
    <property type="term" value="P:norepinephrine biosynthetic process"/>
    <property type="evidence" value="ECO:0007669"/>
    <property type="project" value="TreeGrafter"/>
</dbReference>
<evidence type="ECO:0000313" key="6">
    <source>
        <dbReference type="Proteomes" id="UP000663852"/>
    </source>
</evidence>
<dbReference type="SMART" id="SM00664">
    <property type="entry name" value="DoH"/>
    <property type="match status" value="1"/>
</dbReference>
<dbReference type="AlphaFoldDB" id="A0A814MPI2"/>
<feature type="domain" description="DOMON" evidence="2">
    <location>
        <begin position="40"/>
        <end position="158"/>
    </location>
</feature>
<dbReference type="EMBL" id="CAJNOR010000236">
    <property type="protein sequence ID" value="CAF0850918.1"/>
    <property type="molecule type" value="Genomic_DNA"/>
</dbReference>
<dbReference type="InterPro" id="IPR000945">
    <property type="entry name" value="DBH-like"/>
</dbReference>
<sequence>MKILVSISIVFLQFASIIECTSSPIQPFAAYRNETELIENVADLWWTVDDVQMEITFELHVRTTGWIALGIGLAEDVTNNVDIGIGWIDTNGKLYFEDRHSSGFVLPIKDSTTQDWFGLQGQEENNWTAIQFKRALDTKDNMDLPIQSGINVVLFAYGIIDPNPDITYHEDRRITHMFSLWKP</sequence>
<dbReference type="GO" id="GO:0006589">
    <property type="term" value="P:octopamine biosynthetic process"/>
    <property type="evidence" value="ECO:0007669"/>
    <property type="project" value="TreeGrafter"/>
</dbReference>
<proteinExistence type="predicted"/>
<evidence type="ECO:0000313" key="5">
    <source>
        <dbReference type="Proteomes" id="UP000663828"/>
    </source>
</evidence>